<keyword evidence="2" id="KW-1185">Reference proteome</keyword>
<dbReference type="Proteomes" id="UP000028630">
    <property type="component" value="Unassembled WGS sequence"/>
</dbReference>
<name>A0A085A1R4_9ENTR</name>
<proteinExistence type="predicted"/>
<accession>A0A085A1R4</accession>
<evidence type="ECO:0000313" key="1">
    <source>
        <dbReference type="EMBL" id="KFC04159.1"/>
    </source>
</evidence>
<dbReference type="EMBL" id="JMTB01000096">
    <property type="protein sequence ID" value="KFC04159.1"/>
    <property type="molecule type" value="Genomic_DNA"/>
</dbReference>
<comment type="caution">
    <text evidence="1">The sequence shown here is derived from an EMBL/GenBank/DDBJ whole genome shotgun (WGS) entry which is preliminary data.</text>
</comment>
<gene>
    <name evidence="1" type="ORF">GTGU_03266</name>
</gene>
<reference evidence="2" key="1">
    <citation type="submission" date="2014-05" db="EMBL/GenBank/DDBJ databases">
        <title>ATOL: Assembling a taxonomically balanced genome-scale reconstruction of the evolutionary history of the Enterobacteriaceae.</title>
        <authorList>
            <person name="Plunkett G. III"/>
            <person name="Neeno-Eckwall E.C."/>
            <person name="Glasner J.D."/>
            <person name="Perna N.T."/>
        </authorList>
    </citation>
    <scope>NUCLEOTIDE SEQUENCE [LARGE SCALE GENOMIC DNA]</scope>
    <source>
        <strain evidence="2">ATCC 49490</strain>
    </source>
</reference>
<evidence type="ECO:0000313" key="2">
    <source>
        <dbReference type="Proteomes" id="UP000028630"/>
    </source>
</evidence>
<dbReference type="AlphaFoldDB" id="A0A085A1R4"/>
<organism evidence="1 2">
    <name type="scientific">Trabulsiella guamensis ATCC 49490</name>
    <dbReference type="NCBI Taxonomy" id="1005994"/>
    <lineage>
        <taxon>Bacteria</taxon>
        <taxon>Pseudomonadati</taxon>
        <taxon>Pseudomonadota</taxon>
        <taxon>Gammaproteobacteria</taxon>
        <taxon>Enterobacterales</taxon>
        <taxon>Enterobacteriaceae</taxon>
        <taxon>Trabulsiella</taxon>
    </lineage>
</organism>
<protein>
    <submittedName>
        <fullName evidence="1">Uncharacterized protein</fullName>
    </submittedName>
</protein>
<sequence>MLLRFTGGGLTGAGGGVIAGTAGTGAIDRGVCVDEVDIDGADCDELATLFDCAAAAFCSLIYCDCVRIVGKAESDRSAACANRGMIAEEHGKQIATAVATFAQRWFLFLYAMMIISP</sequence>